<feature type="domain" description="C2H2-type" evidence="3">
    <location>
        <begin position="280"/>
        <end position="305"/>
    </location>
</feature>
<gene>
    <name evidence="4" type="ORF">PCAMFM013_S001g000078</name>
</gene>
<dbReference type="GO" id="GO:0008270">
    <property type="term" value="F:zinc ion binding"/>
    <property type="evidence" value="ECO:0007669"/>
    <property type="project" value="UniProtKB-KW"/>
</dbReference>
<evidence type="ECO:0000313" key="5">
    <source>
        <dbReference type="Proteomes" id="UP000053732"/>
    </source>
</evidence>
<dbReference type="SUPFAM" id="SSF57667">
    <property type="entry name" value="beta-beta-alpha zinc fingers"/>
    <property type="match status" value="1"/>
</dbReference>
<dbReference type="InterPro" id="IPR036236">
    <property type="entry name" value="Znf_C2H2_sf"/>
</dbReference>
<dbReference type="InterPro" id="IPR051061">
    <property type="entry name" value="Zinc_finger_trans_reg"/>
</dbReference>
<protein>
    <submittedName>
        <fullName evidence="4">Zinc finger, C2H2-like</fullName>
    </submittedName>
</protein>
<keyword evidence="5" id="KW-1185">Reference proteome</keyword>
<sequence length="314" mass="35289">MDPDMYFAQIVQEAPTSCFTPDNYISDPRESPISDTLSCFYDDPKAPSDPNPQSYFSANDIIPPKAMTSMQLYQTYPSCDPVMDQNFQDMSCYYDTQQMNDWFLGSESADSLYESITCDPAGPTFDLVPTMIGQEIHLGFDGNTIGHTPQCLSPPPMHFAYDSSLAPPTPAASSFDTSTSSISSPAALSNVEVSSPPVSAFNQAHLEQYGILDGDGLWRCGHPGCTSEARFRRGCDLRKHFNRHRKHWPCRHNGCSKSQQGSFSSKKDRNRHEGMHNPSIVCEYDGCERVFSRVDNMKDHVRRVHRRIGKNRWS</sequence>
<dbReference type="PROSITE" id="PS50157">
    <property type="entry name" value="ZINC_FINGER_C2H2_2"/>
    <property type="match status" value="1"/>
</dbReference>
<evidence type="ECO:0000256" key="2">
    <source>
        <dbReference type="SAM" id="MobiDB-lite"/>
    </source>
</evidence>
<proteinExistence type="predicted"/>
<keyword evidence="1" id="KW-0479">Metal-binding</keyword>
<dbReference type="SMART" id="SM00355">
    <property type="entry name" value="ZnF_C2H2"/>
    <property type="match status" value="3"/>
</dbReference>
<dbReference type="InterPro" id="IPR013087">
    <property type="entry name" value="Znf_C2H2_type"/>
</dbReference>
<evidence type="ECO:0000256" key="1">
    <source>
        <dbReference type="PROSITE-ProRule" id="PRU00042"/>
    </source>
</evidence>
<keyword evidence="1" id="KW-0863">Zinc-finger</keyword>
<organism evidence="4 5">
    <name type="scientific">Penicillium camemberti (strain FM 013)</name>
    <dbReference type="NCBI Taxonomy" id="1429867"/>
    <lineage>
        <taxon>Eukaryota</taxon>
        <taxon>Fungi</taxon>
        <taxon>Dikarya</taxon>
        <taxon>Ascomycota</taxon>
        <taxon>Pezizomycotina</taxon>
        <taxon>Eurotiomycetes</taxon>
        <taxon>Eurotiomycetidae</taxon>
        <taxon>Eurotiales</taxon>
        <taxon>Aspergillaceae</taxon>
        <taxon>Penicillium</taxon>
    </lineage>
</organism>
<dbReference type="PANTHER" id="PTHR46179">
    <property type="entry name" value="ZINC FINGER PROTEIN"/>
    <property type="match status" value="1"/>
</dbReference>
<dbReference type="GO" id="GO:0005634">
    <property type="term" value="C:nucleus"/>
    <property type="evidence" value="ECO:0007669"/>
    <property type="project" value="TreeGrafter"/>
</dbReference>
<feature type="compositionally biased region" description="Basic and acidic residues" evidence="2">
    <location>
        <begin position="265"/>
        <end position="274"/>
    </location>
</feature>
<dbReference type="STRING" id="1429867.A0A0G4NSS0"/>
<dbReference type="Proteomes" id="UP000053732">
    <property type="component" value="Unassembled WGS sequence"/>
</dbReference>
<dbReference type="PANTHER" id="PTHR46179:SF19">
    <property type="entry name" value="C2H2 FINGER DOMAIN TRANSCRIPTION FACTOR (EUROFUNG)-RELATED"/>
    <property type="match status" value="1"/>
</dbReference>
<feature type="region of interest" description="Disordered" evidence="2">
    <location>
        <begin position="255"/>
        <end position="274"/>
    </location>
</feature>
<keyword evidence="1" id="KW-0862">Zinc</keyword>
<dbReference type="AlphaFoldDB" id="A0A0G4NSS0"/>
<accession>A0A0G4NSS0</accession>
<evidence type="ECO:0000259" key="3">
    <source>
        <dbReference type="PROSITE" id="PS50157"/>
    </source>
</evidence>
<reference evidence="4 5" key="1">
    <citation type="journal article" date="2014" name="Nat. Commun.">
        <title>Multiple recent horizontal transfers of a large genomic region in cheese making fungi.</title>
        <authorList>
            <person name="Cheeseman K."/>
            <person name="Ropars J."/>
            <person name="Renault P."/>
            <person name="Dupont J."/>
            <person name="Gouzy J."/>
            <person name="Branca A."/>
            <person name="Abraham A.L."/>
            <person name="Ceppi M."/>
            <person name="Conseiller E."/>
            <person name="Debuchy R."/>
            <person name="Malagnac F."/>
            <person name="Goarin A."/>
            <person name="Silar P."/>
            <person name="Lacoste S."/>
            <person name="Sallet E."/>
            <person name="Bensimon A."/>
            <person name="Giraud T."/>
            <person name="Brygoo Y."/>
        </authorList>
    </citation>
    <scope>NUCLEOTIDE SEQUENCE [LARGE SCALE GENOMIC DNA]</scope>
    <source>
        <strain evidence="5">FM 013</strain>
    </source>
</reference>
<dbReference type="Gene3D" id="3.30.160.60">
    <property type="entry name" value="Classic Zinc Finger"/>
    <property type="match status" value="1"/>
</dbReference>
<evidence type="ECO:0000313" key="4">
    <source>
        <dbReference type="EMBL" id="CRL17118.1"/>
    </source>
</evidence>
<dbReference type="PROSITE" id="PS00028">
    <property type="entry name" value="ZINC_FINGER_C2H2_1"/>
    <property type="match status" value="1"/>
</dbReference>
<dbReference type="EMBL" id="HG793134">
    <property type="protein sequence ID" value="CRL17118.1"/>
    <property type="molecule type" value="Genomic_DNA"/>
</dbReference>
<dbReference type="GO" id="GO:0006357">
    <property type="term" value="P:regulation of transcription by RNA polymerase II"/>
    <property type="evidence" value="ECO:0007669"/>
    <property type="project" value="TreeGrafter"/>
</dbReference>
<name>A0A0G4NSS0_PENC3</name>